<dbReference type="Proteomes" id="UP001497382">
    <property type="component" value="Unassembled WGS sequence"/>
</dbReference>
<keyword evidence="9" id="KW-1185">Reference proteome</keyword>
<evidence type="ECO:0000256" key="4">
    <source>
        <dbReference type="ARBA" id="ARBA00022989"/>
    </source>
</evidence>
<dbReference type="EMBL" id="CAXIEN010000102">
    <property type="protein sequence ID" value="CAL1277397.1"/>
    <property type="molecule type" value="Genomic_DNA"/>
</dbReference>
<evidence type="ECO:0008006" key="10">
    <source>
        <dbReference type="Google" id="ProtNLM"/>
    </source>
</evidence>
<feature type="transmembrane region" description="Helical" evidence="7">
    <location>
        <begin position="383"/>
        <end position="402"/>
    </location>
</feature>
<dbReference type="InterPro" id="IPR019397">
    <property type="entry name" value="Uncharacterised_TMEM39"/>
</dbReference>
<feature type="transmembrane region" description="Helical" evidence="7">
    <location>
        <begin position="249"/>
        <end position="269"/>
    </location>
</feature>
<gene>
    <name evidence="8" type="ORF">LARSCL_LOCUS9205</name>
</gene>
<evidence type="ECO:0000313" key="9">
    <source>
        <dbReference type="Proteomes" id="UP001497382"/>
    </source>
</evidence>
<feature type="transmembrane region" description="Helical" evidence="7">
    <location>
        <begin position="408"/>
        <end position="430"/>
    </location>
</feature>
<evidence type="ECO:0000256" key="5">
    <source>
        <dbReference type="ARBA" id="ARBA00023136"/>
    </source>
</evidence>
<evidence type="ECO:0000313" key="8">
    <source>
        <dbReference type="EMBL" id="CAL1277397.1"/>
    </source>
</evidence>
<feature type="transmembrane region" description="Helical" evidence="7">
    <location>
        <begin position="57"/>
        <end position="81"/>
    </location>
</feature>
<feature type="region of interest" description="Disordered" evidence="6">
    <location>
        <begin position="1"/>
        <end position="30"/>
    </location>
</feature>
<comment type="caution">
    <text evidence="8">The sequence shown here is derived from an EMBL/GenBank/DDBJ whole genome shotgun (WGS) entry which is preliminary data.</text>
</comment>
<accession>A0AAV2A158</accession>
<keyword evidence="3 7" id="KW-0812">Transmembrane</keyword>
<evidence type="ECO:0000256" key="1">
    <source>
        <dbReference type="ARBA" id="ARBA00004141"/>
    </source>
</evidence>
<sequence>MPGGRRNAKSSSFKHHSHASDDRHSCDLPTQPQVVPPKHIPMPDIPHNSDFHFEFDALLLSIFAMAGQYINLYSSVFWLPYSHNEDFLNYYLIDYYVLTINLIMVGRRIPVSILKQLCSLCFPSSYQPTCTLCVHILTITCFVPILLFCFYNVTLEHGVLSLVFLIYPYASILYCRFVVYVSALGTNVAKFLELKSSPPEKAPVPKSKGAAANNKNNSVINHVCSMSAETIREEVEMLRSDFNIRLKQVLFNSFLVVYHATFLPCYFSPSTLHYDVHFVTQYGVFTGIGCFTLYISHCFPPKYCDVLHKAALHLGRWQRVEIKNVHVPYSTWTESAMWNQGALVKHSKELFKAEGISNAAEPGHSGHSRFYSLFKNPATAAQLVWFLLVFLLFAEVFVLVQSHTWNDLFSIQLLIMINCKTLYSMTRVYFVVKKIYHEEKVIISKFNN</sequence>
<dbReference type="PANTHER" id="PTHR12995:SF4">
    <property type="entry name" value="FI21814P1"/>
    <property type="match status" value="1"/>
</dbReference>
<feature type="transmembrane region" description="Helical" evidence="7">
    <location>
        <begin position="159"/>
        <end position="181"/>
    </location>
</feature>
<evidence type="ECO:0000256" key="7">
    <source>
        <dbReference type="SAM" id="Phobius"/>
    </source>
</evidence>
<keyword evidence="4 7" id="KW-1133">Transmembrane helix</keyword>
<feature type="transmembrane region" description="Helical" evidence="7">
    <location>
        <begin position="281"/>
        <end position="299"/>
    </location>
</feature>
<keyword evidence="5 7" id="KW-0472">Membrane</keyword>
<evidence type="ECO:0000256" key="3">
    <source>
        <dbReference type="ARBA" id="ARBA00022692"/>
    </source>
</evidence>
<reference evidence="8 9" key="1">
    <citation type="submission" date="2024-04" db="EMBL/GenBank/DDBJ databases">
        <authorList>
            <person name="Rising A."/>
            <person name="Reimegard J."/>
            <person name="Sonavane S."/>
            <person name="Akerstrom W."/>
            <person name="Nylinder S."/>
            <person name="Hedman E."/>
            <person name="Kallberg Y."/>
        </authorList>
    </citation>
    <scope>NUCLEOTIDE SEQUENCE [LARGE SCALE GENOMIC DNA]</scope>
</reference>
<dbReference type="Pfam" id="PF10271">
    <property type="entry name" value="Tmp39"/>
    <property type="match status" value="1"/>
</dbReference>
<comment type="subcellular location">
    <subcellularLocation>
        <location evidence="1">Membrane</location>
        <topology evidence="1">Multi-pass membrane protein</topology>
    </subcellularLocation>
</comment>
<name>A0AAV2A158_9ARAC</name>
<feature type="transmembrane region" description="Helical" evidence="7">
    <location>
        <begin position="87"/>
        <end position="106"/>
    </location>
</feature>
<dbReference type="PANTHER" id="PTHR12995">
    <property type="entry name" value="FI21814P1"/>
    <property type="match status" value="1"/>
</dbReference>
<feature type="transmembrane region" description="Helical" evidence="7">
    <location>
        <begin position="132"/>
        <end position="153"/>
    </location>
</feature>
<protein>
    <recommendedName>
        <fullName evidence="10">Transmembrane protein 39A</fullName>
    </recommendedName>
</protein>
<dbReference type="AlphaFoldDB" id="A0AAV2A158"/>
<dbReference type="GO" id="GO:0016020">
    <property type="term" value="C:membrane"/>
    <property type="evidence" value="ECO:0007669"/>
    <property type="project" value="UniProtKB-SubCell"/>
</dbReference>
<feature type="compositionally biased region" description="Basic residues" evidence="6">
    <location>
        <begin position="1"/>
        <end position="17"/>
    </location>
</feature>
<organism evidence="8 9">
    <name type="scientific">Larinioides sclopetarius</name>
    <dbReference type="NCBI Taxonomy" id="280406"/>
    <lineage>
        <taxon>Eukaryota</taxon>
        <taxon>Metazoa</taxon>
        <taxon>Ecdysozoa</taxon>
        <taxon>Arthropoda</taxon>
        <taxon>Chelicerata</taxon>
        <taxon>Arachnida</taxon>
        <taxon>Araneae</taxon>
        <taxon>Araneomorphae</taxon>
        <taxon>Entelegynae</taxon>
        <taxon>Araneoidea</taxon>
        <taxon>Araneidae</taxon>
        <taxon>Larinioides</taxon>
    </lineage>
</organism>
<proteinExistence type="inferred from homology"/>
<evidence type="ECO:0000256" key="6">
    <source>
        <dbReference type="SAM" id="MobiDB-lite"/>
    </source>
</evidence>
<comment type="similarity">
    <text evidence="2">Belongs to the TMEM39 family.</text>
</comment>
<evidence type="ECO:0000256" key="2">
    <source>
        <dbReference type="ARBA" id="ARBA00010737"/>
    </source>
</evidence>